<evidence type="ECO:0000313" key="1">
    <source>
        <dbReference type="EMBL" id="GIX92606.1"/>
    </source>
</evidence>
<organism evidence="1 2">
    <name type="scientific">Caerostris extrusa</name>
    <name type="common">Bark spider</name>
    <name type="synonym">Caerostris bankana</name>
    <dbReference type="NCBI Taxonomy" id="172846"/>
    <lineage>
        <taxon>Eukaryota</taxon>
        <taxon>Metazoa</taxon>
        <taxon>Ecdysozoa</taxon>
        <taxon>Arthropoda</taxon>
        <taxon>Chelicerata</taxon>
        <taxon>Arachnida</taxon>
        <taxon>Araneae</taxon>
        <taxon>Araneomorphae</taxon>
        <taxon>Entelegynae</taxon>
        <taxon>Araneoidea</taxon>
        <taxon>Araneidae</taxon>
        <taxon>Caerostris</taxon>
    </lineage>
</organism>
<proteinExistence type="predicted"/>
<dbReference type="EMBL" id="BPLR01004142">
    <property type="protein sequence ID" value="GIX92606.1"/>
    <property type="molecule type" value="Genomic_DNA"/>
</dbReference>
<name>A0AAV4PA87_CAEEX</name>
<dbReference type="AlphaFoldDB" id="A0AAV4PA87"/>
<dbReference type="Proteomes" id="UP001054945">
    <property type="component" value="Unassembled WGS sequence"/>
</dbReference>
<sequence length="87" mass="9818">MEKKEIIWLSDWTDDLRVQSPPFLMDGFDEVDHHCLVTLCASSEIVFWFSSFPTGINMVQGNCILGCMAGISLDCISGSIWRKKSMV</sequence>
<reference evidence="1 2" key="1">
    <citation type="submission" date="2021-06" db="EMBL/GenBank/DDBJ databases">
        <title>Caerostris extrusa draft genome.</title>
        <authorList>
            <person name="Kono N."/>
            <person name="Arakawa K."/>
        </authorList>
    </citation>
    <scope>NUCLEOTIDE SEQUENCE [LARGE SCALE GENOMIC DNA]</scope>
</reference>
<comment type="caution">
    <text evidence="1">The sequence shown here is derived from an EMBL/GenBank/DDBJ whole genome shotgun (WGS) entry which is preliminary data.</text>
</comment>
<evidence type="ECO:0000313" key="2">
    <source>
        <dbReference type="Proteomes" id="UP001054945"/>
    </source>
</evidence>
<protein>
    <submittedName>
        <fullName evidence="1">Uncharacterized protein</fullName>
    </submittedName>
</protein>
<gene>
    <name evidence="1" type="ORF">CEXT_128221</name>
</gene>
<keyword evidence="2" id="KW-1185">Reference proteome</keyword>
<accession>A0AAV4PA87</accession>